<dbReference type="InterPro" id="IPR055259">
    <property type="entry name" value="YkvP/CgeB_Glyco_trans-like"/>
</dbReference>
<dbReference type="RefSeq" id="WP_142584774.1">
    <property type="nucleotide sequence ID" value="NZ_CABFPH010000076.1"/>
</dbReference>
<dbReference type="Proteomes" id="UP000410984">
    <property type="component" value="Unassembled WGS sequence"/>
</dbReference>
<dbReference type="EMBL" id="CABFPH010000076">
    <property type="protein sequence ID" value="VUD73550.1"/>
    <property type="molecule type" value="Genomic_DNA"/>
</dbReference>
<dbReference type="Pfam" id="PF13524">
    <property type="entry name" value="Glyco_trans_1_2"/>
    <property type="match status" value="1"/>
</dbReference>
<proteinExistence type="predicted"/>
<dbReference type="AlphaFoldDB" id="A0A509EHB8"/>
<dbReference type="Gene3D" id="3.40.50.2000">
    <property type="entry name" value="Glycogen Phosphorylase B"/>
    <property type="match status" value="2"/>
</dbReference>
<accession>A0A509EHB8</accession>
<evidence type="ECO:0000313" key="4">
    <source>
        <dbReference type="Proteomes" id="UP000410984"/>
    </source>
</evidence>
<dbReference type="Pfam" id="PF00534">
    <property type="entry name" value="Glycos_transf_1"/>
    <property type="match status" value="1"/>
</dbReference>
<name>A0A509EHB8_9HYPH</name>
<dbReference type="GO" id="GO:0016757">
    <property type="term" value="F:glycosyltransferase activity"/>
    <property type="evidence" value="ECO:0007669"/>
    <property type="project" value="InterPro"/>
</dbReference>
<gene>
    <name evidence="3" type="ORF">MET9862_04167</name>
</gene>
<dbReference type="SUPFAM" id="SSF53756">
    <property type="entry name" value="UDP-Glycosyltransferase/glycogen phosphorylase"/>
    <property type="match status" value="1"/>
</dbReference>
<feature type="domain" description="Spore protein YkvP/CgeB glycosyl transferase-like" evidence="2">
    <location>
        <begin position="200"/>
        <end position="316"/>
    </location>
</feature>
<feature type="domain" description="Glycosyl transferase family 1" evidence="1">
    <location>
        <begin position="561"/>
        <end position="710"/>
    </location>
</feature>
<evidence type="ECO:0000259" key="1">
    <source>
        <dbReference type="Pfam" id="PF00534"/>
    </source>
</evidence>
<dbReference type="PANTHER" id="PTHR12526">
    <property type="entry name" value="GLYCOSYLTRANSFERASE"/>
    <property type="match status" value="1"/>
</dbReference>
<protein>
    <submittedName>
        <fullName evidence="3">Uncharacterized protein</fullName>
    </submittedName>
</protein>
<dbReference type="OrthoDB" id="9807414at2"/>
<evidence type="ECO:0000313" key="3">
    <source>
        <dbReference type="EMBL" id="VUD73550.1"/>
    </source>
</evidence>
<dbReference type="InterPro" id="IPR001296">
    <property type="entry name" value="Glyco_trans_1"/>
</dbReference>
<sequence>MAPYAILLLDTEPLTRNAYITLAIADALRRDPRVARVVVADHGDAIARFQTEGLDTFIAFGGARTHAPLLTRLAALAKLSILWTTEDPYEVDNNLRFSTAFDIVFTNERSVVEAYGGRAHHLPLAASPLFQDLPVLRDDARYRYDLLFIGTAWPNRVRSLNAILAKAPRQLKVKLALPYNEFIGKPALDDPSPLVDWRCGNADFARFANASRVVLTLPRAFSNASAARASGTTPPPRLFETALAGGFQVMVSAEPETGDYYADGSEVRLCADDDAALAAIAEALAEPERRIAMAEAARARTLAEHLYDHRVARMLDLAAGTPSARVAPPTLRSRKTVLYLTHNRAGRRPGGGVEVYQEVLTGLAPDYEPLFLFPVLTGGEYELRLEGRSVSETFAAAPATHHTLTDPGIEGIFEEILFRHAVDLVHVHHLLHLPLSLPLIAKACGVPVVYHLHDHYLVSERFLLLDRNGRFEDVVGRSRDERDASLLDAEGHPPGSGARRDLFMTQVVSAIDAFVTSTPFTGAYLRGYYPEIPAEKVVEIEMLTPGEAVTSPAEQTRSDWLTVAVVGNFAPHKGAETVLTLIRLTQDYPIRFKLFGHVDQRYRGRLVDLPSERVVQVGAYDQTNIVALLAGCDVSLHLSTWPETFVISLGEAWLAGLVPIVTDLGALPERVSDDVDGFVVPPDAPGAVMQRLLALHLDRERLARMKAAVRTKRFITKEAHLAATAALYARLIDAHPCPHDRVPDRTSADYSLTLFDAGIRVNARRWTSTGIAWDSHYPAALVSEATPEVEATRVSLEDALPPAHADLPETLFDLDRLTASSDWYLDRFRLDRQTVAGRPDGTVVLRDLSLRGWVRPVSGKAPEATYLRLSGPETTFYARLTREGRQDLVRGPEDWASAETGFTGRVAIAGLPSGLYAADLVQVVAGQRLASQDFFRVYLAPNAGVEHPSPWQPGWSGTVPSASGPVRAVRQNLPEAAGSLVALGSDVWAFEAETDLTEPGTVTALLIPAAGGAPHWLRAARQALPDGSRFAFAAAMETLEPGAYALRFVLGDGPDACLLTTETELVRAPGSARARLAALPPPGFRRFLAKRVKSGGSLDQARPDAADTGMIRCIGWAFQPGYGPPLTTVAAWREGGRHRYAISAAIARPDAAAHLSDPAASVSGYDLAVPEAALRTGGVRLYQCYASRTVEFGGFQAKVRAQLGIG</sequence>
<reference evidence="3 4" key="1">
    <citation type="submission" date="2019-06" db="EMBL/GenBank/DDBJ databases">
        <authorList>
            <person name="Rodrigo-Torres L."/>
            <person name="Arahal R. D."/>
            <person name="Lucena T."/>
        </authorList>
    </citation>
    <scope>NUCLEOTIDE SEQUENCE [LARGE SCALE GENOMIC DNA]</scope>
    <source>
        <strain evidence="3 4">SB0023/3</strain>
    </source>
</reference>
<organism evidence="3 4">
    <name type="scientific">Methylobacterium symbioticum</name>
    <dbReference type="NCBI Taxonomy" id="2584084"/>
    <lineage>
        <taxon>Bacteria</taxon>
        <taxon>Pseudomonadati</taxon>
        <taxon>Pseudomonadota</taxon>
        <taxon>Alphaproteobacteria</taxon>
        <taxon>Hyphomicrobiales</taxon>
        <taxon>Methylobacteriaceae</taxon>
        <taxon>Methylobacterium</taxon>
    </lineage>
</organism>
<evidence type="ECO:0000259" key="2">
    <source>
        <dbReference type="Pfam" id="PF13524"/>
    </source>
</evidence>
<keyword evidence="4" id="KW-1185">Reference proteome</keyword>